<sequence length="56" mass="6052">MWSPRDGTIVDLALHLLVDPAIRWDVEVFVGVSPTESPPSLQDGYRTGAVSSLSGR</sequence>
<name>A0ABW4FXN7_9PSEU</name>
<dbReference type="EMBL" id="JBHUCP010000052">
    <property type="protein sequence ID" value="MFD1535307.1"/>
    <property type="molecule type" value="Genomic_DNA"/>
</dbReference>
<evidence type="ECO:0000313" key="2">
    <source>
        <dbReference type="EMBL" id="MFD1535307.1"/>
    </source>
</evidence>
<gene>
    <name evidence="2" type="ORF">ACFSCY_38470</name>
</gene>
<evidence type="ECO:0000256" key="1">
    <source>
        <dbReference type="SAM" id="MobiDB-lite"/>
    </source>
</evidence>
<dbReference type="RefSeq" id="WP_343981381.1">
    <property type="nucleotide sequence ID" value="NZ_BAAAJG010000014.1"/>
</dbReference>
<keyword evidence="3" id="KW-1185">Reference proteome</keyword>
<comment type="caution">
    <text evidence="2">The sequence shown here is derived from an EMBL/GenBank/DDBJ whole genome shotgun (WGS) entry which is preliminary data.</text>
</comment>
<accession>A0ABW4FXN7</accession>
<dbReference type="Proteomes" id="UP001597145">
    <property type="component" value="Unassembled WGS sequence"/>
</dbReference>
<reference evidence="3" key="1">
    <citation type="journal article" date="2019" name="Int. J. Syst. Evol. Microbiol.">
        <title>The Global Catalogue of Microorganisms (GCM) 10K type strain sequencing project: providing services to taxonomists for standard genome sequencing and annotation.</title>
        <authorList>
            <consortium name="The Broad Institute Genomics Platform"/>
            <consortium name="The Broad Institute Genome Sequencing Center for Infectious Disease"/>
            <person name="Wu L."/>
            <person name="Ma J."/>
        </authorList>
    </citation>
    <scope>NUCLEOTIDE SEQUENCE [LARGE SCALE GENOMIC DNA]</scope>
    <source>
        <strain evidence="3">JCM 12165</strain>
    </source>
</reference>
<evidence type="ECO:0000313" key="3">
    <source>
        <dbReference type="Proteomes" id="UP001597145"/>
    </source>
</evidence>
<feature type="region of interest" description="Disordered" evidence="1">
    <location>
        <begin position="34"/>
        <end position="56"/>
    </location>
</feature>
<organism evidence="2 3">
    <name type="scientific">Pseudonocardia aurantiaca</name>
    <dbReference type="NCBI Taxonomy" id="75290"/>
    <lineage>
        <taxon>Bacteria</taxon>
        <taxon>Bacillati</taxon>
        <taxon>Actinomycetota</taxon>
        <taxon>Actinomycetes</taxon>
        <taxon>Pseudonocardiales</taxon>
        <taxon>Pseudonocardiaceae</taxon>
        <taxon>Pseudonocardia</taxon>
    </lineage>
</organism>
<proteinExistence type="predicted"/>
<protein>
    <submittedName>
        <fullName evidence="2">Uncharacterized protein</fullName>
    </submittedName>
</protein>